<keyword evidence="5" id="KW-1185">Reference proteome</keyword>
<dbReference type="STRING" id="1160509.A0A3N4IJT3"/>
<feature type="region of interest" description="Disordered" evidence="2">
    <location>
        <begin position="1"/>
        <end position="60"/>
    </location>
</feature>
<gene>
    <name evidence="4" type="ORF">BJ508DRAFT_376042</name>
</gene>
<organism evidence="4 5">
    <name type="scientific">Ascobolus immersus RN42</name>
    <dbReference type="NCBI Taxonomy" id="1160509"/>
    <lineage>
        <taxon>Eukaryota</taxon>
        <taxon>Fungi</taxon>
        <taxon>Dikarya</taxon>
        <taxon>Ascomycota</taxon>
        <taxon>Pezizomycotina</taxon>
        <taxon>Pezizomycetes</taxon>
        <taxon>Pezizales</taxon>
        <taxon>Ascobolaceae</taxon>
        <taxon>Ascobolus</taxon>
    </lineage>
</organism>
<evidence type="ECO:0000313" key="5">
    <source>
        <dbReference type="Proteomes" id="UP000275078"/>
    </source>
</evidence>
<keyword evidence="1" id="KW-0862">Zinc</keyword>
<feature type="compositionally biased region" description="Basic residues" evidence="2">
    <location>
        <begin position="38"/>
        <end position="47"/>
    </location>
</feature>
<sequence length="487" mass="54905">MSTRRRATTQPPIPNGSSKNKVVVEVSESDTETVACNQRKKQKKTAKPSHEGDDEASETLPVDDSWLDAWDFTVHRCNTCSRPFTTKQRLKQHQKNDKCASLPYQSADAEEPAIEVDELVELAFDCDLVLVNIVPTSHSTPKARTYGFKVSSRALCISSSVFTELFGSTSSSKTAIDVRKAAFSRAPPVKYKLEQIDHKGLLIALSILHNKNSNVPENVDCSTLASIALFVNRYKTHEALSTWARRWKDKHTGSILKADYASWLYIAYVFGYKDLYSEMSRLLSLCTAWDPLSKTLTMPKPVSKSKSSKGALLPLHPHLPKEVTDGLIRLREKRVKPIRSFLLRETTKRYDFSVQHCKASEDTHKIACDSYRLGQFLRTVKIYQLEEGSATWDKSVEAICKELDAISFETFYFMTPFKTKMRDCPNCADYMDGDADEFDEGPAGHTCVLSCDRSLLSGADLHQRCDWLPALKDICKKALQEMNSLTL</sequence>
<keyword evidence="1" id="KW-0863">Zinc-finger</keyword>
<dbReference type="GO" id="GO:0008270">
    <property type="term" value="F:zinc ion binding"/>
    <property type="evidence" value="ECO:0007669"/>
    <property type="project" value="UniProtKB-KW"/>
</dbReference>
<proteinExistence type="predicted"/>
<feature type="compositionally biased region" description="Low complexity" evidence="2">
    <location>
        <begin position="17"/>
        <end position="26"/>
    </location>
</feature>
<dbReference type="Proteomes" id="UP000275078">
    <property type="component" value="Unassembled WGS sequence"/>
</dbReference>
<name>A0A3N4IJT3_ASCIM</name>
<reference evidence="4 5" key="1">
    <citation type="journal article" date="2018" name="Nat. Ecol. Evol.">
        <title>Pezizomycetes genomes reveal the molecular basis of ectomycorrhizal truffle lifestyle.</title>
        <authorList>
            <person name="Murat C."/>
            <person name="Payen T."/>
            <person name="Noel B."/>
            <person name="Kuo A."/>
            <person name="Morin E."/>
            <person name="Chen J."/>
            <person name="Kohler A."/>
            <person name="Krizsan K."/>
            <person name="Balestrini R."/>
            <person name="Da Silva C."/>
            <person name="Montanini B."/>
            <person name="Hainaut M."/>
            <person name="Levati E."/>
            <person name="Barry K.W."/>
            <person name="Belfiori B."/>
            <person name="Cichocki N."/>
            <person name="Clum A."/>
            <person name="Dockter R.B."/>
            <person name="Fauchery L."/>
            <person name="Guy J."/>
            <person name="Iotti M."/>
            <person name="Le Tacon F."/>
            <person name="Lindquist E.A."/>
            <person name="Lipzen A."/>
            <person name="Malagnac F."/>
            <person name="Mello A."/>
            <person name="Molinier V."/>
            <person name="Miyauchi S."/>
            <person name="Poulain J."/>
            <person name="Riccioni C."/>
            <person name="Rubini A."/>
            <person name="Sitrit Y."/>
            <person name="Splivallo R."/>
            <person name="Traeger S."/>
            <person name="Wang M."/>
            <person name="Zifcakova L."/>
            <person name="Wipf D."/>
            <person name="Zambonelli A."/>
            <person name="Paolocci F."/>
            <person name="Nowrousian M."/>
            <person name="Ottonello S."/>
            <person name="Baldrian P."/>
            <person name="Spatafora J.W."/>
            <person name="Henrissat B."/>
            <person name="Nagy L.G."/>
            <person name="Aury J.M."/>
            <person name="Wincker P."/>
            <person name="Grigoriev I.V."/>
            <person name="Bonfante P."/>
            <person name="Martin F.M."/>
        </authorList>
    </citation>
    <scope>NUCLEOTIDE SEQUENCE [LARGE SCALE GENOMIC DNA]</scope>
    <source>
        <strain evidence="4 5">RN42</strain>
    </source>
</reference>
<evidence type="ECO:0000259" key="3">
    <source>
        <dbReference type="PROSITE" id="PS50157"/>
    </source>
</evidence>
<keyword evidence="1" id="KW-0479">Metal-binding</keyword>
<dbReference type="InterPro" id="IPR013087">
    <property type="entry name" value="Znf_C2H2_type"/>
</dbReference>
<feature type="domain" description="C2H2-type" evidence="3">
    <location>
        <begin position="75"/>
        <end position="103"/>
    </location>
</feature>
<dbReference type="EMBL" id="ML119675">
    <property type="protein sequence ID" value="RPA81894.1"/>
    <property type="molecule type" value="Genomic_DNA"/>
</dbReference>
<evidence type="ECO:0000313" key="4">
    <source>
        <dbReference type="EMBL" id="RPA81894.1"/>
    </source>
</evidence>
<dbReference type="AlphaFoldDB" id="A0A3N4IJT3"/>
<accession>A0A3N4IJT3</accession>
<protein>
    <recommendedName>
        <fullName evidence="3">C2H2-type domain-containing protein</fullName>
    </recommendedName>
</protein>
<dbReference type="OrthoDB" id="5275938at2759"/>
<evidence type="ECO:0000256" key="2">
    <source>
        <dbReference type="SAM" id="MobiDB-lite"/>
    </source>
</evidence>
<dbReference type="PROSITE" id="PS50157">
    <property type="entry name" value="ZINC_FINGER_C2H2_2"/>
    <property type="match status" value="1"/>
</dbReference>
<evidence type="ECO:0000256" key="1">
    <source>
        <dbReference type="PROSITE-ProRule" id="PRU00042"/>
    </source>
</evidence>